<dbReference type="Proteomes" id="UP000182649">
    <property type="component" value="Unassembled WGS sequence"/>
</dbReference>
<gene>
    <name evidence="1" type="ORF">SAMN05216417_10537</name>
</gene>
<dbReference type="InterPro" id="IPR010870">
    <property type="entry name" value="Porin_O/P"/>
</dbReference>
<dbReference type="AlphaFoldDB" id="A0A1I7GKK6"/>
<dbReference type="SUPFAM" id="SSF56935">
    <property type="entry name" value="Porins"/>
    <property type="match status" value="1"/>
</dbReference>
<dbReference type="Gene3D" id="2.40.160.10">
    <property type="entry name" value="Porin"/>
    <property type="match status" value="1"/>
</dbReference>
<dbReference type="InterPro" id="IPR023614">
    <property type="entry name" value="Porin_dom_sf"/>
</dbReference>
<evidence type="ECO:0000313" key="1">
    <source>
        <dbReference type="EMBL" id="SFU48959.1"/>
    </source>
</evidence>
<dbReference type="EMBL" id="FPBZ01000005">
    <property type="protein sequence ID" value="SFU48959.1"/>
    <property type="molecule type" value="Genomic_DNA"/>
</dbReference>
<evidence type="ECO:0000313" key="2">
    <source>
        <dbReference type="Proteomes" id="UP000182649"/>
    </source>
</evidence>
<name>A0A1I7GKK6_9PROT</name>
<sequence>MYTDGCGCAHSRLIHAITVFSPLTANTIPQYCLLIVLMSAPPAGAQALILDTTDSPKIKSQNGNFEMVFGARAHLDVHAFDNDKAHSSYPPFGSQIPGSFPDSGFNFRRGYTDVTGKIYDLGFKFQNDFAAGTFPGSLREVWVSAKLGPGLLTVGQFKAYRGMEELTSSNEVTMMERPSTSSTGIYSGRQWLMGVGYKGIFREQIGYAADIMSLTHAGMPISGSSYGGRLFWVPFTNEGNILHFGFSYSMDTSSSESLAAKFVDIYGGRRGITKSLGVAGKSSALSGHSSQSTFALETAYALGPLTLQGEYVNSTLDDTHLVSGKQKNSTIQSYYVQGSWFVTGERTVYRKERGALGKPKPRGEWGALELAVRYDFAENMAQSLIADPCGTGTSKCQVEVITLGANWYVRKGLRFMLNYYLTKASIGNSGPGTPNREDSPAVLSFRTQLSF</sequence>
<reference evidence="1 2" key="1">
    <citation type="submission" date="2016-10" db="EMBL/GenBank/DDBJ databases">
        <authorList>
            <person name="de Groot N.N."/>
        </authorList>
    </citation>
    <scope>NUCLEOTIDE SEQUENCE [LARGE SCALE GENOMIC DNA]</scope>
    <source>
        <strain evidence="1 2">Nl14</strain>
    </source>
</reference>
<protein>
    <submittedName>
        <fullName evidence="1">Phosphate-selective porin OprO and OprP</fullName>
    </submittedName>
</protein>
<proteinExistence type="predicted"/>
<organism evidence="1 2">
    <name type="scientific">Nitrosospira multiformis</name>
    <dbReference type="NCBI Taxonomy" id="1231"/>
    <lineage>
        <taxon>Bacteria</taxon>
        <taxon>Pseudomonadati</taxon>
        <taxon>Pseudomonadota</taxon>
        <taxon>Betaproteobacteria</taxon>
        <taxon>Nitrosomonadales</taxon>
        <taxon>Nitrosomonadaceae</taxon>
        <taxon>Nitrosospira</taxon>
    </lineage>
</organism>
<accession>A0A1I7GKK6</accession>
<dbReference type="Pfam" id="PF07396">
    <property type="entry name" value="Porin_O_P"/>
    <property type="match status" value="1"/>
</dbReference>